<organism evidence="1 2">
    <name type="scientific">Pichia angusta</name>
    <name type="common">Yeast</name>
    <name type="synonym">Hansenula polymorpha</name>
    <dbReference type="NCBI Taxonomy" id="870730"/>
    <lineage>
        <taxon>Eukaryota</taxon>
        <taxon>Fungi</taxon>
        <taxon>Dikarya</taxon>
        <taxon>Ascomycota</taxon>
        <taxon>Saccharomycotina</taxon>
        <taxon>Pichiomycetes</taxon>
        <taxon>Pichiales</taxon>
        <taxon>Pichiaceae</taxon>
        <taxon>Ogataea</taxon>
    </lineage>
</organism>
<dbReference type="EMBL" id="JAHLVD010000018">
    <property type="protein sequence ID" value="KAG7845801.1"/>
    <property type="molecule type" value="Genomic_DNA"/>
</dbReference>
<name>A0ABQ7RQE9_PICAN</name>
<comment type="caution">
    <text evidence="1">The sequence shown here is derived from an EMBL/GenBank/DDBJ whole genome shotgun (WGS) entry which is preliminary data.</text>
</comment>
<protein>
    <submittedName>
        <fullName evidence="1">Uncharacterized protein</fullName>
    </submittedName>
</protein>
<sequence length="211" mass="23747">MLSKSHIEPTWKKTSLQSGLRELISSEGERSTNANSVDIGDIEAYRGFSGVEEMILQRQNGHRREYFQSLPVPCVSQMEQCREKPSAHRHDSYDHVCCVEPDEMRVSCSNLLSAMVPYHLGSPIVRKPISNAKYGAEKLLDTKDTNKRPLSVELVDLEILALAVLGDDPLALVVAIGETVPADEPQIPRERQFLEHVVFLLLRLPTQELFL</sequence>
<reference evidence="1 2" key="1">
    <citation type="journal article" date="2021" name="G3 (Bethesda)">
        <title>Genomic diversity, chromosomal rearrangements, and interspecies hybridization in the ogataea polymorpha species complex.</title>
        <authorList>
            <person name="Hanson S.J."/>
            <person name="Cinneide E.O."/>
            <person name="Salzberg L.I."/>
            <person name="Wolfe K.H."/>
            <person name="McGowan J."/>
            <person name="Fitzpatrick D.A."/>
            <person name="Matlin K."/>
        </authorList>
    </citation>
    <scope>NUCLEOTIDE SEQUENCE [LARGE SCALE GENOMIC DNA]</scope>
    <source>
        <strain evidence="1">51-138</strain>
    </source>
</reference>
<proteinExistence type="predicted"/>
<keyword evidence="2" id="KW-1185">Reference proteome</keyword>
<evidence type="ECO:0000313" key="2">
    <source>
        <dbReference type="Proteomes" id="UP001197328"/>
    </source>
</evidence>
<evidence type="ECO:0000313" key="1">
    <source>
        <dbReference type="EMBL" id="KAG7845801.1"/>
    </source>
</evidence>
<dbReference type="Proteomes" id="UP001197328">
    <property type="component" value="Unassembled WGS sequence"/>
</dbReference>
<accession>A0ABQ7RQE9</accession>
<gene>
    <name evidence="1" type="ORF">KL940_005028</name>
</gene>